<dbReference type="HAMAP" id="MF_01899">
    <property type="entry name" value="RNase_D"/>
    <property type="match status" value="1"/>
</dbReference>
<evidence type="ECO:0000256" key="6">
    <source>
        <dbReference type="HAMAP-Rule" id="MF_01899"/>
    </source>
</evidence>
<evidence type="ECO:0000256" key="5">
    <source>
        <dbReference type="ARBA" id="ARBA00022839"/>
    </source>
</evidence>
<keyword evidence="3 6" id="KW-0540">Nuclease</keyword>
<dbReference type="SUPFAM" id="SSF53098">
    <property type="entry name" value="Ribonuclease H-like"/>
    <property type="match status" value="1"/>
</dbReference>
<dbReference type="PROSITE" id="PS50967">
    <property type="entry name" value="HRDC"/>
    <property type="match status" value="1"/>
</dbReference>
<comment type="function">
    <text evidence="6">Exonuclease involved in the 3' processing of various precursor tRNAs. Initiates hydrolysis at the 3'-terminus of an RNA molecule and releases 5'-mononucleotides.</text>
</comment>
<dbReference type="InterPro" id="IPR012337">
    <property type="entry name" value="RNaseH-like_sf"/>
</dbReference>
<dbReference type="SMART" id="SM00341">
    <property type="entry name" value="HRDC"/>
    <property type="match status" value="1"/>
</dbReference>
<comment type="catalytic activity">
    <reaction evidence="6">
        <text>Exonucleolytic cleavage that removes extra residues from the 3'-terminus of tRNA to produce 5'-mononucleotides.</text>
        <dbReference type="EC" id="3.1.13.5"/>
    </reaction>
</comment>
<evidence type="ECO:0000259" key="7">
    <source>
        <dbReference type="PROSITE" id="PS50967"/>
    </source>
</evidence>
<dbReference type="InterPro" id="IPR002562">
    <property type="entry name" value="3'-5'_exonuclease_dom"/>
</dbReference>
<comment type="similarity">
    <text evidence="6">Belongs to the RNase D family.</text>
</comment>
<dbReference type="InterPro" id="IPR010997">
    <property type="entry name" value="HRDC-like_sf"/>
</dbReference>
<keyword evidence="2 6" id="KW-0819">tRNA processing</keyword>
<dbReference type="InterPro" id="IPR006292">
    <property type="entry name" value="RNase_D"/>
</dbReference>
<dbReference type="CDD" id="cd06142">
    <property type="entry name" value="RNaseD_exo"/>
    <property type="match status" value="1"/>
</dbReference>
<dbReference type="InterPro" id="IPR051086">
    <property type="entry name" value="RNase_D-like"/>
</dbReference>
<dbReference type="InterPro" id="IPR044876">
    <property type="entry name" value="HRDC_dom_sf"/>
</dbReference>
<dbReference type="InterPro" id="IPR048579">
    <property type="entry name" value="RNAseD_HRDC_C"/>
</dbReference>
<dbReference type="SUPFAM" id="SSF47819">
    <property type="entry name" value="HRDC-like"/>
    <property type="match status" value="2"/>
</dbReference>
<dbReference type="PANTHER" id="PTHR47649:SF1">
    <property type="entry name" value="RIBONUCLEASE D"/>
    <property type="match status" value="1"/>
</dbReference>
<keyword evidence="9" id="KW-1185">Reference proteome</keyword>
<comment type="subcellular location">
    <subcellularLocation>
        <location evidence="6">Cytoplasm</location>
    </subcellularLocation>
</comment>
<evidence type="ECO:0000256" key="3">
    <source>
        <dbReference type="ARBA" id="ARBA00022722"/>
    </source>
</evidence>
<dbReference type="Pfam" id="PF21293">
    <property type="entry name" value="RNAseD_HRDC_C"/>
    <property type="match status" value="1"/>
</dbReference>
<dbReference type="Gene3D" id="3.30.420.10">
    <property type="entry name" value="Ribonuclease H-like superfamily/Ribonuclease H"/>
    <property type="match status" value="1"/>
</dbReference>
<dbReference type="RefSeq" id="WP_345315453.1">
    <property type="nucleotide sequence ID" value="NZ_BAABLF010000005.1"/>
</dbReference>
<dbReference type="NCBIfam" id="TIGR01388">
    <property type="entry name" value="rnd"/>
    <property type="match status" value="1"/>
</dbReference>
<dbReference type="EC" id="3.1.13.5" evidence="6"/>
<dbReference type="Gene3D" id="1.10.150.80">
    <property type="entry name" value="HRDC domain"/>
    <property type="match status" value="2"/>
</dbReference>
<evidence type="ECO:0000256" key="4">
    <source>
        <dbReference type="ARBA" id="ARBA00022801"/>
    </source>
</evidence>
<evidence type="ECO:0000313" key="8">
    <source>
        <dbReference type="EMBL" id="GAA5187367.1"/>
    </source>
</evidence>
<evidence type="ECO:0000256" key="2">
    <source>
        <dbReference type="ARBA" id="ARBA00022694"/>
    </source>
</evidence>
<reference evidence="9" key="1">
    <citation type="journal article" date="2019" name="Int. J. Syst. Evol. Microbiol.">
        <title>The Global Catalogue of Microorganisms (GCM) 10K type strain sequencing project: providing services to taxonomists for standard genome sequencing and annotation.</title>
        <authorList>
            <consortium name="The Broad Institute Genomics Platform"/>
            <consortium name="The Broad Institute Genome Sequencing Center for Infectious Disease"/>
            <person name="Wu L."/>
            <person name="Ma J."/>
        </authorList>
    </citation>
    <scope>NUCLEOTIDE SEQUENCE [LARGE SCALE GENOMIC DNA]</scope>
    <source>
        <strain evidence="9">JCM 18720</strain>
    </source>
</reference>
<dbReference type="InterPro" id="IPR036397">
    <property type="entry name" value="RNaseH_sf"/>
</dbReference>
<comment type="cofactor">
    <cofactor evidence="6">
        <name>a divalent metal cation</name>
        <dbReference type="ChEBI" id="CHEBI:60240"/>
    </cofactor>
</comment>
<name>A0ABP9RWL9_9GAMM</name>
<proteinExistence type="inferred from homology"/>
<comment type="caution">
    <text evidence="8">The sequence shown here is derived from an EMBL/GenBank/DDBJ whole genome shotgun (WGS) entry which is preliminary data.</text>
</comment>
<keyword evidence="5 6" id="KW-0269">Exonuclease</keyword>
<dbReference type="Pfam" id="PF01612">
    <property type="entry name" value="DNA_pol_A_exo1"/>
    <property type="match status" value="1"/>
</dbReference>
<dbReference type="SMART" id="SM00474">
    <property type="entry name" value="35EXOc"/>
    <property type="match status" value="1"/>
</dbReference>
<evidence type="ECO:0000256" key="1">
    <source>
        <dbReference type="ARBA" id="ARBA00022490"/>
    </source>
</evidence>
<dbReference type="PANTHER" id="PTHR47649">
    <property type="entry name" value="RIBONUCLEASE D"/>
    <property type="match status" value="1"/>
</dbReference>
<dbReference type="EMBL" id="BAABLF010000005">
    <property type="protein sequence ID" value="GAA5187367.1"/>
    <property type="molecule type" value="Genomic_DNA"/>
</dbReference>
<evidence type="ECO:0000313" key="9">
    <source>
        <dbReference type="Proteomes" id="UP001501600"/>
    </source>
</evidence>
<accession>A0ABP9RWL9</accession>
<sequence length="375" mass="42644">MTMPPWQWIDSEAALKTLCEQCQQREYVALDTEFVRTRTYHAQLGLVQLYDGDTLALIDPKAINDMGPFWRLLLDERVVKVLHSPSEDLEIFAHLGGVTPKPLFDTQVAGVLLNLGGAMGYGKLIQHYLDIELDKGESRTDWLKRPLSPQQLSYAAADVYYLHQIYPRMREAIEQSGRLTWLWQEGERACRGRLSPEDPAKAYLKVKNAWQLKPIQLAVLKELAAWRLGVAQQRDLALGFVVKDALLLNLARRAPRSMAYLSKLEGMDERTLGRHGRSILRCIERADVDNPPPAIDPLGQDPEFRECLAEARAVLLKVAEAQEVAPELMASKRLVNQYLTWLWNDQFGETPELLRGWRGELCADALSQASLRPHR</sequence>
<organism evidence="8 9">
    <name type="scientific">Ferrimonas gelatinilytica</name>
    <dbReference type="NCBI Taxonomy" id="1255257"/>
    <lineage>
        <taxon>Bacteria</taxon>
        <taxon>Pseudomonadati</taxon>
        <taxon>Pseudomonadota</taxon>
        <taxon>Gammaproteobacteria</taxon>
        <taxon>Alteromonadales</taxon>
        <taxon>Ferrimonadaceae</taxon>
        <taxon>Ferrimonas</taxon>
    </lineage>
</organism>
<dbReference type="InterPro" id="IPR002121">
    <property type="entry name" value="HRDC_dom"/>
</dbReference>
<feature type="domain" description="HRDC" evidence="7">
    <location>
        <begin position="213"/>
        <end position="293"/>
    </location>
</feature>
<keyword evidence="4 6" id="KW-0378">Hydrolase</keyword>
<gene>
    <name evidence="6 8" type="primary">rnd</name>
    <name evidence="8" type="ORF">GCM10025772_04830</name>
</gene>
<keyword evidence="1 6" id="KW-0963">Cytoplasm</keyword>
<protein>
    <recommendedName>
        <fullName evidence="6">Ribonuclease D</fullName>
        <shortName evidence="6">RNase D</shortName>
        <ecNumber evidence="6">3.1.13.5</ecNumber>
    </recommendedName>
</protein>
<dbReference type="Proteomes" id="UP001501600">
    <property type="component" value="Unassembled WGS sequence"/>
</dbReference>
<dbReference type="Pfam" id="PF00570">
    <property type="entry name" value="HRDC"/>
    <property type="match status" value="1"/>
</dbReference>